<dbReference type="GO" id="GO:0019104">
    <property type="term" value="F:DNA N-glycosylase activity"/>
    <property type="evidence" value="ECO:0007669"/>
    <property type="project" value="UniProtKB-UniRule"/>
</dbReference>
<keyword evidence="7 12" id="KW-0411">Iron-sulfur</keyword>
<dbReference type="STRING" id="1528099.AL705_05745"/>
<dbReference type="Proteomes" id="UP000068137">
    <property type="component" value="Chromosome"/>
</dbReference>
<dbReference type="SUPFAM" id="SSF48150">
    <property type="entry name" value="DNA-glycosylase"/>
    <property type="match status" value="1"/>
</dbReference>
<keyword evidence="9 12" id="KW-0234">DNA repair</keyword>
<evidence type="ECO:0000313" key="16">
    <source>
        <dbReference type="Proteomes" id="UP000068137"/>
    </source>
</evidence>
<comment type="catalytic activity">
    <reaction evidence="12">
        <text>2'-deoxyribonucleotide-(2'-deoxyribose 5'-phosphate)-2'-deoxyribonucleotide-DNA = a 3'-end 2'-deoxyribonucleotide-(2,3-dehydro-2,3-deoxyribose 5'-phosphate)-DNA + a 5'-end 5'-phospho-2'-deoxyribonucleoside-DNA + H(+)</text>
        <dbReference type="Rhea" id="RHEA:66592"/>
        <dbReference type="Rhea" id="RHEA-COMP:13180"/>
        <dbReference type="Rhea" id="RHEA-COMP:16897"/>
        <dbReference type="Rhea" id="RHEA-COMP:17067"/>
        <dbReference type="ChEBI" id="CHEBI:15378"/>
        <dbReference type="ChEBI" id="CHEBI:136412"/>
        <dbReference type="ChEBI" id="CHEBI:157695"/>
        <dbReference type="ChEBI" id="CHEBI:167181"/>
        <dbReference type="EC" id="4.2.99.18"/>
    </reaction>
</comment>
<feature type="binding site" evidence="12">
    <location>
        <position position="218"/>
    </location>
    <ligand>
        <name>[4Fe-4S] cluster</name>
        <dbReference type="ChEBI" id="CHEBI:49883"/>
    </ligand>
</feature>
<dbReference type="InterPro" id="IPR023170">
    <property type="entry name" value="HhH_base_excis_C"/>
</dbReference>
<dbReference type="FunFam" id="1.10.1670.10:FF:000001">
    <property type="entry name" value="Endonuclease III"/>
    <property type="match status" value="1"/>
</dbReference>
<comment type="function">
    <text evidence="12">DNA repair enzyme that has both DNA N-glycosylase activity and AP-lyase activity. The DNA N-glycosylase activity releases various damaged pyrimidines from DNA by cleaving the N-glycosidic bond, leaving an AP (apurinic/apyrimidinic) site. The AP-lyase activity cleaves the phosphodiester bond 3' to the AP site by a beta-elimination, leaving a 3'-terminal unsaturated sugar and a product with a terminal 5'-phosphate.</text>
</comment>
<feature type="binding site" evidence="12">
    <location>
        <position position="228"/>
    </location>
    <ligand>
        <name>[4Fe-4S] cluster</name>
        <dbReference type="ChEBI" id="CHEBI:49883"/>
    </ligand>
</feature>
<comment type="similarity">
    <text evidence="1 12">Belongs to the Nth/MutY family.</text>
</comment>
<keyword evidence="5 12" id="KW-0378">Hydrolase</keyword>
<feature type="domain" description="HhH-GPD" evidence="14">
    <location>
        <begin position="69"/>
        <end position="216"/>
    </location>
</feature>
<dbReference type="GO" id="GO:0003677">
    <property type="term" value="F:DNA binding"/>
    <property type="evidence" value="ECO:0007669"/>
    <property type="project" value="UniProtKB-UniRule"/>
</dbReference>
<evidence type="ECO:0000256" key="10">
    <source>
        <dbReference type="ARBA" id="ARBA00023239"/>
    </source>
</evidence>
<dbReference type="EC" id="4.2.99.18" evidence="12"/>
<evidence type="ECO:0000256" key="2">
    <source>
        <dbReference type="ARBA" id="ARBA00022485"/>
    </source>
</evidence>
<comment type="cofactor">
    <cofactor evidence="12">
        <name>[4Fe-4S] cluster</name>
        <dbReference type="ChEBI" id="CHEBI:49883"/>
    </cofactor>
    <text evidence="12">Binds 1 [4Fe-4S] cluster.</text>
</comment>
<evidence type="ECO:0000256" key="9">
    <source>
        <dbReference type="ARBA" id="ARBA00023204"/>
    </source>
</evidence>
<dbReference type="InterPro" id="IPR004036">
    <property type="entry name" value="Endonuclease-III-like_CS2"/>
</dbReference>
<accession>A0A0M4MCK6</accession>
<dbReference type="GO" id="GO:0140078">
    <property type="term" value="F:class I DNA-(apurinic or apyrimidinic site) endonuclease activity"/>
    <property type="evidence" value="ECO:0007669"/>
    <property type="project" value="UniProtKB-EC"/>
</dbReference>
<feature type="compositionally biased region" description="Polar residues" evidence="13">
    <location>
        <begin position="1"/>
        <end position="11"/>
    </location>
</feature>
<dbReference type="PANTHER" id="PTHR10359:SF18">
    <property type="entry name" value="ENDONUCLEASE III"/>
    <property type="match status" value="1"/>
</dbReference>
<organism evidence="15 16">
    <name type="scientific">Lawsonella clevelandensis</name>
    <dbReference type="NCBI Taxonomy" id="1528099"/>
    <lineage>
        <taxon>Bacteria</taxon>
        <taxon>Bacillati</taxon>
        <taxon>Actinomycetota</taxon>
        <taxon>Actinomycetes</taxon>
        <taxon>Mycobacteriales</taxon>
        <taxon>Lawsonellaceae</taxon>
        <taxon>Lawsonella</taxon>
    </lineage>
</organism>
<keyword evidence="6 12" id="KW-0408">Iron</keyword>
<evidence type="ECO:0000256" key="3">
    <source>
        <dbReference type="ARBA" id="ARBA00022723"/>
    </source>
</evidence>
<dbReference type="Pfam" id="PF00730">
    <property type="entry name" value="HhH-GPD"/>
    <property type="match status" value="1"/>
</dbReference>
<dbReference type="AlphaFoldDB" id="A0A0M4MCK6"/>
<dbReference type="OrthoDB" id="9800977at2"/>
<dbReference type="PROSITE" id="PS00764">
    <property type="entry name" value="ENDONUCLEASE_III_1"/>
    <property type="match status" value="1"/>
</dbReference>
<keyword evidence="2 12" id="KW-0004">4Fe-4S</keyword>
<dbReference type="PROSITE" id="PS01155">
    <property type="entry name" value="ENDONUCLEASE_III_2"/>
    <property type="match status" value="1"/>
</dbReference>
<evidence type="ECO:0000256" key="5">
    <source>
        <dbReference type="ARBA" id="ARBA00022801"/>
    </source>
</evidence>
<dbReference type="SMART" id="SM00478">
    <property type="entry name" value="ENDO3c"/>
    <property type="match status" value="1"/>
</dbReference>
<evidence type="ECO:0000256" key="1">
    <source>
        <dbReference type="ARBA" id="ARBA00008343"/>
    </source>
</evidence>
<dbReference type="Gene3D" id="1.10.1670.10">
    <property type="entry name" value="Helix-hairpin-Helix base-excision DNA repair enzymes (C-terminal)"/>
    <property type="match status" value="1"/>
</dbReference>
<dbReference type="GO" id="GO:0051539">
    <property type="term" value="F:4 iron, 4 sulfur cluster binding"/>
    <property type="evidence" value="ECO:0007669"/>
    <property type="project" value="UniProtKB-UniRule"/>
</dbReference>
<dbReference type="Pfam" id="PF00633">
    <property type="entry name" value="HHH"/>
    <property type="match status" value="1"/>
</dbReference>
<reference evidence="15 16" key="1">
    <citation type="journal article" date="2015" name="Genome Announc.">
        <title>Complete Genome Sequences for Two Strains of a Novel Fastidious, Partially Acid-Fast, Gram-Positive Corynebacterineae Bacterium, Derived from Human Clinical Samples.</title>
        <authorList>
            <person name="Nicholson A.C."/>
            <person name="Bell M."/>
            <person name="Humrighouse B.W."/>
            <person name="McQuiston J.R."/>
        </authorList>
    </citation>
    <scope>NUCLEOTIDE SEQUENCE [LARGE SCALE GENOMIC DNA]</scope>
    <source>
        <strain evidence="15 16">X1698</strain>
    </source>
</reference>
<feature type="binding site" evidence="12">
    <location>
        <position position="225"/>
    </location>
    <ligand>
        <name>[4Fe-4S] cluster</name>
        <dbReference type="ChEBI" id="CHEBI:49883"/>
    </ligand>
</feature>
<dbReference type="FunFam" id="1.10.340.30:FF:000001">
    <property type="entry name" value="Endonuclease III"/>
    <property type="match status" value="1"/>
</dbReference>
<feature type="region of interest" description="Disordered" evidence="13">
    <location>
        <begin position="1"/>
        <end position="32"/>
    </location>
</feature>
<keyword evidence="4 12" id="KW-0227">DNA damage</keyword>
<dbReference type="PANTHER" id="PTHR10359">
    <property type="entry name" value="A/G-SPECIFIC ADENINE GLYCOSYLASE/ENDONUCLEASE III"/>
    <property type="match status" value="1"/>
</dbReference>
<dbReference type="RefSeq" id="WP_053962198.1">
    <property type="nucleotide sequence ID" value="NZ_CAJPTR010000073.1"/>
</dbReference>
<dbReference type="GO" id="GO:0046872">
    <property type="term" value="F:metal ion binding"/>
    <property type="evidence" value="ECO:0007669"/>
    <property type="project" value="UniProtKB-KW"/>
</dbReference>
<keyword evidence="15" id="KW-0255">Endonuclease</keyword>
<dbReference type="CDD" id="cd00056">
    <property type="entry name" value="ENDO3c"/>
    <property type="match status" value="1"/>
</dbReference>
<name>A0A0M4MCK6_9ACTN</name>
<dbReference type="InterPro" id="IPR000445">
    <property type="entry name" value="HhH_motif"/>
</dbReference>
<feature type="binding site" evidence="12">
    <location>
        <position position="234"/>
    </location>
    <ligand>
        <name>[4Fe-4S] cluster</name>
        <dbReference type="ChEBI" id="CHEBI:49883"/>
    </ligand>
</feature>
<dbReference type="NCBIfam" id="TIGR01083">
    <property type="entry name" value="nth"/>
    <property type="match status" value="1"/>
</dbReference>
<dbReference type="HAMAP" id="MF_00942">
    <property type="entry name" value="Nth"/>
    <property type="match status" value="1"/>
</dbReference>
<dbReference type="GO" id="GO:0006285">
    <property type="term" value="P:base-excision repair, AP site formation"/>
    <property type="evidence" value="ECO:0007669"/>
    <property type="project" value="TreeGrafter"/>
</dbReference>
<sequence length="270" mass="29784">MAAPQSLTPSPVESRPRGPRHPAATGAESRRGLVTRARRMARTLTVAYPEAYCELTFRSPFQLLVATVLSAQCTDVRVNQVTPELFRRFPDAHAMAAARLVEIEEIIRPTGFFRAKAANIHALSTQLVEHWDGEVPSRLEDLVALPGVGRKTANVVLGNAFDTPGLTIDTHFGRLARRWKWTESEDPVQVEKEVGEIIPRPEWTVLSHRIIFHGRRVCHSRRPACGACFLAADCPSFGLGPTDPGTAADLVKGENRTELLRLAGIEEEAQ</sequence>
<evidence type="ECO:0000256" key="8">
    <source>
        <dbReference type="ARBA" id="ARBA00023125"/>
    </source>
</evidence>
<evidence type="ECO:0000256" key="12">
    <source>
        <dbReference type="HAMAP-Rule" id="MF_00942"/>
    </source>
</evidence>
<evidence type="ECO:0000313" key="15">
    <source>
        <dbReference type="EMBL" id="ALE19175.1"/>
    </source>
</evidence>
<evidence type="ECO:0000256" key="7">
    <source>
        <dbReference type="ARBA" id="ARBA00023014"/>
    </source>
</evidence>
<proteinExistence type="inferred from homology"/>
<keyword evidence="10 12" id="KW-0456">Lyase</keyword>
<dbReference type="EMBL" id="CP012390">
    <property type="protein sequence ID" value="ALE19175.1"/>
    <property type="molecule type" value="Genomic_DNA"/>
</dbReference>
<keyword evidence="15" id="KW-0540">Nuclease</keyword>
<keyword evidence="8 12" id="KW-0238">DNA-binding</keyword>
<evidence type="ECO:0000259" key="14">
    <source>
        <dbReference type="SMART" id="SM00478"/>
    </source>
</evidence>
<dbReference type="Gene3D" id="1.10.340.30">
    <property type="entry name" value="Hypothetical protein, domain 2"/>
    <property type="match status" value="1"/>
</dbReference>
<dbReference type="InterPro" id="IPR011257">
    <property type="entry name" value="DNA_glycosylase"/>
</dbReference>
<keyword evidence="11 12" id="KW-0326">Glycosidase</keyword>
<evidence type="ECO:0000256" key="11">
    <source>
        <dbReference type="ARBA" id="ARBA00023295"/>
    </source>
</evidence>
<dbReference type="KEGG" id="cbq:AL705_05745"/>
<protein>
    <recommendedName>
        <fullName evidence="12">Endonuclease III</fullName>
        <ecNumber evidence="12">4.2.99.18</ecNumber>
    </recommendedName>
    <alternativeName>
        <fullName evidence="12">DNA-(apurinic or apyrimidinic site) lyase</fullName>
    </alternativeName>
</protein>
<dbReference type="InterPro" id="IPR003651">
    <property type="entry name" value="Endonuclease3_FeS-loop_motif"/>
</dbReference>
<keyword evidence="3 12" id="KW-0479">Metal-binding</keyword>
<evidence type="ECO:0000256" key="6">
    <source>
        <dbReference type="ARBA" id="ARBA00023004"/>
    </source>
</evidence>
<dbReference type="InterPro" id="IPR003265">
    <property type="entry name" value="HhH-GPD_domain"/>
</dbReference>
<evidence type="ECO:0000256" key="4">
    <source>
        <dbReference type="ARBA" id="ARBA00022763"/>
    </source>
</evidence>
<dbReference type="PATRIC" id="fig|1562462.4.peg.1183"/>
<evidence type="ECO:0000256" key="13">
    <source>
        <dbReference type="SAM" id="MobiDB-lite"/>
    </source>
</evidence>
<dbReference type="InterPro" id="IPR004035">
    <property type="entry name" value="Endouclease-III_FeS-bd_BS"/>
</dbReference>
<dbReference type="InterPro" id="IPR005759">
    <property type="entry name" value="Nth"/>
</dbReference>
<dbReference type="SMART" id="SM00525">
    <property type="entry name" value="FES"/>
    <property type="match status" value="1"/>
</dbReference>
<gene>
    <name evidence="12" type="primary">nth</name>
    <name evidence="15" type="ORF">AL705_05745</name>
</gene>